<protein>
    <recommendedName>
        <fullName evidence="4">DUF5050 domain-containing protein</fullName>
    </recommendedName>
</protein>
<evidence type="ECO:0008006" key="4">
    <source>
        <dbReference type="Google" id="ProtNLM"/>
    </source>
</evidence>
<proteinExistence type="predicted"/>
<keyword evidence="1" id="KW-0472">Membrane</keyword>
<reference evidence="2 3" key="1">
    <citation type="submission" date="2022-10" db="EMBL/GenBank/DDBJ databases">
        <title>Description of Fervidibacillus gen. nov. in the family Fervidibacillaceae fam. nov. with two species, Fervidibacillus albus sp. nov., and Fervidibacillus halotolerans sp. nov., isolated from tidal flat sediments.</title>
        <authorList>
            <person name="Kwon K.K."/>
            <person name="Yang S.-H."/>
        </authorList>
    </citation>
    <scope>NUCLEOTIDE SEQUENCE [LARGE SCALE GENOMIC DNA]</scope>
    <source>
        <strain evidence="2 3">DSM 23332</strain>
    </source>
</reference>
<organism evidence="2 3">
    <name type="scientific">Pallidibacillus thermolactis</name>
    <dbReference type="NCBI Taxonomy" id="251051"/>
    <lineage>
        <taxon>Bacteria</taxon>
        <taxon>Bacillati</taxon>
        <taxon>Bacillota</taxon>
        <taxon>Bacilli</taxon>
        <taxon>Bacillales</taxon>
        <taxon>Bacillaceae</taxon>
        <taxon>Pallidibacillus</taxon>
    </lineage>
</organism>
<accession>A0ABT2WHV0</accession>
<keyword evidence="1" id="KW-1133">Transmembrane helix</keyword>
<evidence type="ECO:0000313" key="2">
    <source>
        <dbReference type="EMBL" id="MCU9595260.1"/>
    </source>
</evidence>
<sequence length="195" mass="22868">MKESAKDKLIRICIIIGCVSIVSVSFLFQDKKLDNKNFPLLATVIHLSNHVNDPPILAVYRYHNPKHYLILYKINRKNNHRFEAIKTIELDEKPKQLQSDKTSNGVWLLFVDGWTYYNENLQEEERENSLRVDDITSIPFKYDPNKKKVQLESNEQVIEFSALESDMLVDVYSLSKDKKLLLALFERDIKIIVIK</sequence>
<dbReference type="EMBL" id="JAOUSE010000045">
    <property type="protein sequence ID" value="MCU9595260.1"/>
    <property type="molecule type" value="Genomic_DNA"/>
</dbReference>
<feature type="transmembrane region" description="Helical" evidence="1">
    <location>
        <begin position="9"/>
        <end position="28"/>
    </location>
</feature>
<comment type="caution">
    <text evidence="2">The sequence shown here is derived from an EMBL/GenBank/DDBJ whole genome shotgun (WGS) entry which is preliminary data.</text>
</comment>
<gene>
    <name evidence="2" type="ORF">OEV82_12500</name>
</gene>
<name>A0ABT2WHV0_9BACI</name>
<dbReference type="RefSeq" id="WP_263062084.1">
    <property type="nucleotide sequence ID" value="NZ_JAOUSE010000045.1"/>
</dbReference>
<evidence type="ECO:0000256" key="1">
    <source>
        <dbReference type="SAM" id="Phobius"/>
    </source>
</evidence>
<dbReference type="Proteomes" id="UP001208656">
    <property type="component" value="Unassembled WGS sequence"/>
</dbReference>
<keyword evidence="1" id="KW-0812">Transmembrane</keyword>
<evidence type="ECO:0000313" key="3">
    <source>
        <dbReference type="Proteomes" id="UP001208656"/>
    </source>
</evidence>
<keyword evidence="3" id="KW-1185">Reference proteome</keyword>